<gene>
    <name evidence="1" type="ORF">ACFPTO_04455</name>
</gene>
<proteinExistence type="predicted"/>
<evidence type="ECO:0000313" key="2">
    <source>
        <dbReference type="Proteomes" id="UP001596103"/>
    </source>
</evidence>
<evidence type="ECO:0008006" key="3">
    <source>
        <dbReference type="Google" id="ProtNLM"/>
    </source>
</evidence>
<evidence type="ECO:0000313" key="1">
    <source>
        <dbReference type="EMBL" id="MFC5428063.1"/>
    </source>
</evidence>
<sequence>MELTNVRCPVWPDAQELRMLRALVQEGLEASREGPYAAQFHGWCIRIFRLTIPLTHSAHVEIRSRDGAAWSCVASGKICYIDGEVV</sequence>
<comment type="caution">
    <text evidence="1">The sequence shown here is derived from an EMBL/GenBank/DDBJ whole genome shotgun (WGS) entry which is preliminary data.</text>
</comment>
<organism evidence="1 2">
    <name type="scientific">Paraburkholderia denitrificans</name>
    <dbReference type="NCBI Taxonomy" id="694025"/>
    <lineage>
        <taxon>Bacteria</taxon>
        <taxon>Pseudomonadati</taxon>
        <taxon>Pseudomonadota</taxon>
        <taxon>Betaproteobacteria</taxon>
        <taxon>Burkholderiales</taxon>
        <taxon>Burkholderiaceae</taxon>
        <taxon>Paraburkholderia</taxon>
    </lineage>
</organism>
<dbReference type="RefSeq" id="WP_377709754.1">
    <property type="nucleotide sequence ID" value="NZ_JBHSMP010000007.1"/>
</dbReference>
<dbReference type="EMBL" id="JBHSMP010000007">
    <property type="protein sequence ID" value="MFC5428063.1"/>
    <property type="molecule type" value="Genomic_DNA"/>
</dbReference>
<name>A0ABW0J4T6_9BURK</name>
<protein>
    <recommendedName>
        <fullName evidence="3">AraC family transcriptional regulator</fullName>
    </recommendedName>
</protein>
<keyword evidence="2" id="KW-1185">Reference proteome</keyword>
<accession>A0ABW0J4T6</accession>
<reference evidence="2" key="1">
    <citation type="journal article" date="2019" name="Int. J. Syst. Evol. Microbiol.">
        <title>The Global Catalogue of Microorganisms (GCM) 10K type strain sequencing project: providing services to taxonomists for standard genome sequencing and annotation.</title>
        <authorList>
            <consortium name="The Broad Institute Genomics Platform"/>
            <consortium name="The Broad Institute Genome Sequencing Center for Infectious Disease"/>
            <person name="Wu L."/>
            <person name="Ma J."/>
        </authorList>
    </citation>
    <scope>NUCLEOTIDE SEQUENCE [LARGE SCALE GENOMIC DNA]</scope>
    <source>
        <strain evidence="2">CCUG 56042</strain>
    </source>
</reference>
<dbReference type="Proteomes" id="UP001596103">
    <property type="component" value="Unassembled WGS sequence"/>
</dbReference>